<feature type="transmembrane region" description="Helical" evidence="1">
    <location>
        <begin position="605"/>
        <end position="627"/>
    </location>
</feature>
<reference evidence="2 3" key="1">
    <citation type="submission" date="2019-03" db="EMBL/GenBank/DDBJ databases">
        <title>Genomic Encyclopedia of Type Strains, Phase IV (KMG-IV): sequencing the most valuable type-strain genomes for metagenomic binning, comparative biology and taxonomic classification.</title>
        <authorList>
            <person name="Goeker M."/>
        </authorList>
    </citation>
    <scope>NUCLEOTIDE SEQUENCE [LARGE SCALE GENOMIC DNA]</scope>
    <source>
        <strain evidence="2 3">DSM 28559</strain>
    </source>
</reference>
<evidence type="ECO:0000313" key="3">
    <source>
        <dbReference type="Proteomes" id="UP000295711"/>
    </source>
</evidence>
<proteinExistence type="predicted"/>
<accession>A0A4R2LDG9</accession>
<protein>
    <submittedName>
        <fullName evidence="2">Uncharacterized protein</fullName>
    </submittedName>
</protein>
<keyword evidence="1" id="KW-0812">Transmembrane</keyword>
<organism evidence="2 3">
    <name type="scientific">Frisingicoccus caecimuris</name>
    <dbReference type="NCBI Taxonomy" id="1796636"/>
    <lineage>
        <taxon>Bacteria</taxon>
        <taxon>Bacillati</taxon>
        <taxon>Bacillota</taxon>
        <taxon>Clostridia</taxon>
        <taxon>Lachnospirales</taxon>
        <taxon>Lachnospiraceae</taxon>
        <taxon>Frisingicoccus</taxon>
    </lineage>
</organism>
<dbReference type="PROSITE" id="PS51257">
    <property type="entry name" value="PROKAR_LIPOPROTEIN"/>
    <property type="match status" value="1"/>
</dbReference>
<dbReference type="OrthoDB" id="2035774at2"/>
<keyword evidence="1" id="KW-1133">Transmembrane helix</keyword>
<feature type="transmembrane region" description="Helical" evidence="1">
    <location>
        <begin position="563"/>
        <end position="584"/>
    </location>
</feature>
<keyword evidence="1" id="KW-0472">Membrane</keyword>
<keyword evidence="3" id="KW-1185">Reference proteome</keyword>
<dbReference type="Proteomes" id="UP000295711">
    <property type="component" value="Unassembled WGS sequence"/>
</dbReference>
<dbReference type="EMBL" id="SLXA01000016">
    <property type="protein sequence ID" value="TCO82548.1"/>
    <property type="molecule type" value="Genomic_DNA"/>
</dbReference>
<evidence type="ECO:0000313" key="2">
    <source>
        <dbReference type="EMBL" id="TCO82548.1"/>
    </source>
</evidence>
<name>A0A4R2LDG9_9FIRM</name>
<comment type="caution">
    <text evidence="2">The sequence shown here is derived from an EMBL/GenBank/DDBJ whole genome shotgun (WGS) entry which is preliminary data.</text>
</comment>
<evidence type="ECO:0000256" key="1">
    <source>
        <dbReference type="SAM" id="Phobius"/>
    </source>
</evidence>
<dbReference type="AlphaFoldDB" id="A0A4R2LDG9"/>
<dbReference type="RefSeq" id="WP_132093753.1">
    <property type="nucleotide sequence ID" value="NZ_JANKAQ010000016.1"/>
</dbReference>
<sequence>MGAKDKKKWFLAGMICLMMWLLCGCMGNNKMSIDTTLEVNRKFKGQREMSAVVSESVFRQAFNSDLEELQRMVTERCPSTLLCSAEKLNNGVEITMTLEFASLSDYTNKIGQILGKTPGIYYDTSNSIFKDGYMLQENFTSQDLFGWLLDALKDKNSEFGDMELSDIFQNGDTKVIYDGETIDTEAMIHVEKMESHAFDSLSVEMTMNDDGSYKVAVNFIVNQDTYYDMGDDMDMAIKKLMPDGGVYDVNNVNEQRVYTIGFSAYNTETLISQLNSVLQTKNCEFEVAETGDESDPFRAHKEITIYLDGSYFLDFAKEGTELVYLLKTSSEYSFNDCQSVTGFLKNYSFDNDDKYTSVYMNVGPSDKVQISLTYAIDIQKIEIGTNVNSETALERTLSFFFDVEQAALTGENFESKLRARMDEGMTLESGETDGMKVYTVRIQADSPEDLSLKTTKFLDGSANEEELTSILTGGKSSKKQLKIRSYTYEDHINLEKFLGSAVVSDGIVYRMEYPKGYVAAFEEGGHADMVTEGNRLTCTTRDPVINVQSRGETTNVAGVTQLLLWWVSLILTFVTLVLNLKHIAGYIRYREKYLLKTDLFHGKNQIVLTIGVVSLTVFVFTSLRLIFRVY</sequence>
<gene>
    <name evidence="2" type="ORF">EV212_11614</name>
</gene>